<proteinExistence type="predicted"/>
<dbReference type="AlphaFoldDB" id="U4LGT5"/>
<dbReference type="Proteomes" id="UP000018144">
    <property type="component" value="Unassembled WGS sequence"/>
</dbReference>
<sequence length="120" mass="13688">MQILSDVGTTSMAHEQEIGTVSLNILKVCIKKAKAGDDNVLPSIYMKKEEAKNYSSFQTYTNYWGIRLDSPTLVYIASKVAKRTPFQLDEWSIHVEKSQRIKITWLDSKQAYEVACFAFS</sequence>
<protein>
    <submittedName>
        <fullName evidence="1">Uncharacterized protein</fullName>
    </submittedName>
</protein>
<gene>
    <name evidence="1" type="ORF">PCON_09145</name>
</gene>
<evidence type="ECO:0000313" key="1">
    <source>
        <dbReference type="EMBL" id="CCX30742.1"/>
    </source>
</evidence>
<evidence type="ECO:0000313" key="2">
    <source>
        <dbReference type="Proteomes" id="UP000018144"/>
    </source>
</evidence>
<reference evidence="1 2" key="1">
    <citation type="journal article" date="2013" name="PLoS Genet.">
        <title>The genome and development-dependent transcriptomes of Pyronema confluens: a window into fungal evolution.</title>
        <authorList>
            <person name="Traeger S."/>
            <person name="Altegoer F."/>
            <person name="Freitag M."/>
            <person name="Gabaldon T."/>
            <person name="Kempken F."/>
            <person name="Kumar A."/>
            <person name="Marcet-Houben M."/>
            <person name="Poggeler S."/>
            <person name="Stajich J.E."/>
            <person name="Nowrousian M."/>
        </authorList>
    </citation>
    <scope>NUCLEOTIDE SEQUENCE [LARGE SCALE GENOMIC DNA]</scope>
    <source>
        <strain evidence="2">CBS 100304</strain>
        <tissue evidence="1">Vegetative mycelium</tissue>
    </source>
</reference>
<keyword evidence="2" id="KW-1185">Reference proteome</keyword>
<name>U4LGT5_PYROM</name>
<accession>U4LGT5</accession>
<organism evidence="1 2">
    <name type="scientific">Pyronema omphalodes (strain CBS 100304)</name>
    <name type="common">Pyronema confluens</name>
    <dbReference type="NCBI Taxonomy" id="1076935"/>
    <lineage>
        <taxon>Eukaryota</taxon>
        <taxon>Fungi</taxon>
        <taxon>Dikarya</taxon>
        <taxon>Ascomycota</taxon>
        <taxon>Pezizomycotina</taxon>
        <taxon>Pezizomycetes</taxon>
        <taxon>Pezizales</taxon>
        <taxon>Pyronemataceae</taxon>
        <taxon>Pyronema</taxon>
    </lineage>
</organism>
<dbReference type="EMBL" id="HF935475">
    <property type="protein sequence ID" value="CCX30742.1"/>
    <property type="molecule type" value="Genomic_DNA"/>
</dbReference>